<gene>
    <name evidence="7" type="ORF">D9V37_00170</name>
</gene>
<dbReference type="Gene3D" id="3.40.50.11820">
    <property type="match status" value="1"/>
</dbReference>
<keyword evidence="5" id="KW-0777">Teichoic acid biosynthesis</keyword>
<evidence type="ECO:0000256" key="3">
    <source>
        <dbReference type="ARBA" id="ARBA00022475"/>
    </source>
</evidence>
<dbReference type="Pfam" id="PF04464">
    <property type="entry name" value="Glyphos_transf"/>
    <property type="match status" value="1"/>
</dbReference>
<evidence type="ECO:0000256" key="1">
    <source>
        <dbReference type="ARBA" id="ARBA00004202"/>
    </source>
</evidence>
<dbReference type="OrthoDB" id="8549922at2"/>
<keyword evidence="6" id="KW-0472">Membrane</keyword>
<dbReference type="InterPro" id="IPR007554">
    <property type="entry name" value="Glycerophosphate_synth"/>
</dbReference>
<dbReference type="AlphaFoldDB" id="A0A3L8P506"/>
<comment type="caution">
    <text evidence="7">The sequence shown here is derived from an EMBL/GenBank/DDBJ whole genome shotgun (WGS) entry which is preliminary data.</text>
</comment>
<evidence type="ECO:0000256" key="5">
    <source>
        <dbReference type="ARBA" id="ARBA00022944"/>
    </source>
</evidence>
<organism evidence="7 8">
    <name type="scientific">Nocardioides mangrovicus</name>
    <dbReference type="NCBI Taxonomy" id="2478913"/>
    <lineage>
        <taxon>Bacteria</taxon>
        <taxon>Bacillati</taxon>
        <taxon>Actinomycetota</taxon>
        <taxon>Actinomycetes</taxon>
        <taxon>Propionibacteriales</taxon>
        <taxon>Nocardioidaceae</taxon>
        <taxon>Nocardioides</taxon>
    </lineage>
</organism>
<comment type="subcellular location">
    <subcellularLocation>
        <location evidence="1">Cell membrane</location>
        <topology evidence="1">Peripheral membrane protein</topology>
    </subcellularLocation>
</comment>
<dbReference type="GO" id="GO:0019350">
    <property type="term" value="P:teichoic acid biosynthetic process"/>
    <property type="evidence" value="ECO:0007669"/>
    <property type="project" value="UniProtKB-KW"/>
</dbReference>
<dbReference type="InterPro" id="IPR029044">
    <property type="entry name" value="Nucleotide-diphossugar_trans"/>
</dbReference>
<dbReference type="PANTHER" id="PTHR37316">
    <property type="entry name" value="TEICHOIC ACID GLYCEROL-PHOSPHATE PRIMASE"/>
    <property type="match status" value="1"/>
</dbReference>
<evidence type="ECO:0000256" key="4">
    <source>
        <dbReference type="ARBA" id="ARBA00022679"/>
    </source>
</evidence>
<name>A0A3L8P506_9ACTN</name>
<protein>
    <recommendedName>
        <fullName evidence="9">Glycosyltransferase</fullName>
    </recommendedName>
</protein>
<keyword evidence="8" id="KW-1185">Reference proteome</keyword>
<evidence type="ECO:0000256" key="6">
    <source>
        <dbReference type="ARBA" id="ARBA00023136"/>
    </source>
</evidence>
<dbReference type="InterPro" id="IPR043149">
    <property type="entry name" value="TagF_N"/>
</dbReference>
<dbReference type="GO" id="GO:0005886">
    <property type="term" value="C:plasma membrane"/>
    <property type="evidence" value="ECO:0007669"/>
    <property type="project" value="UniProtKB-SubCell"/>
</dbReference>
<dbReference type="Gene3D" id="3.40.50.12580">
    <property type="match status" value="1"/>
</dbReference>
<dbReference type="EMBL" id="RDBE01000001">
    <property type="protein sequence ID" value="RLV50450.1"/>
    <property type="molecule type" value="Genomic_DNA"/>
</dbReference>
<sequence length="1004" mass="108580">MSSFLGRVGRLLRPSSPGSPRVGVVLSCAFADAPLLDPALTALLARAAEDELHVEVVVAPWGPGNPDALAASVAARQARHDVRLAELSASGNTARNAGAGLVGSEFLLFLDPRDRLRPHALARLTGCAAEHGSRVVRAAGRGNPFHPARYLFATDHWRDSALSFDPTHGDLPDATCARALIARPDRIDDEVVDRLRHEDDPLAGERRASWPEQLDGWLRMVPLVRQTVTGPVKAAWIRDLLTTALPDLLGQVHRLDYQRLPELADTVGAVVAALPPNDLARVPVQVRAAAWLAGQAHWAELAELLADDLDGQFPTRVDQTRIHAELPGVDPQALHVPDPVLEVGLEESPLRASVRRVRWLTGDDGDVSGGPVLAVDVLAHVRHLSLASPVVQARWVGGQRAVAAVVRRRPDPYAEPVAAQRHQDSAEAAVTVLVTLAGLPEGTWRLELAVSQGQVVRTTRPRHRDLGGSAGALVPAPDGTAQPFWDNEGLGVVVGRDQPFERAPGVGLRVLRARREDEFVAFDLSGPVRGTPVLDSGEAVVTGHVDGDIVRFRLRSDRFGVGDLPAPPGGYRLLLEGRPVRWHETALGPLGWDTVTAEHRVGLRRSPQDTVVVVLGPPLRDDELGLRHQQLLRESYDVRAPLEPHVLLESERGGRCAGNPLGLDRELARSRPEISRVWVVADHSVPVPPGADVVLRHSREWFEALATSRWLVTDGPLPDVFERRDGQYVLQTLPGHPTRELGEPAWAQQHLAPARVSRLVARTAGQWSALLSPGPELDEALREAYDWDGPLLTTGMPRGDLLLGADAAERRARTRSALGLEDGQSVVLHAPDPGARPPRSNRMRALLDVHELCEGLGEEWTVLHLGDRSLRRSTADGARLVDVTGHPRPDDLVLACDALVTDYSVLRFDAALVGRPMVFCVPDPAVVRGDVRGFVVPYLATAPGPVVGDVAAVVERLRDLDALERHHGAAMARFNAAYQPFADGHSAARVIEAVFGPRFGLAAV</sequence>
<dbReference type="Proteomes" id="UP000281708">
    <property type="component" value="Unassembled WGS sequence"/>
</dbReference>
<proteinExistence type="inferred from homology"/>
<keyword evidence="4" id="KW-0808">Transferase</keyword>
<comment type="similarity">
    <text evidence="2">Belongs to the CDP-glycerol glycerophosphotransferase family.</text>
</comment>
<dbReference type="GO" id="GO:0047355">
    <property type="term" value="F:CDP-glycerol glycerophosphotransferase activity"/>
    <property type="evidence" value="ECO:0007669"/>
    <property type="project" value="InterPro"/>
</dbReference>
<dbReference type="SUPFAM" id="SSF53756">
    <property type="entry name" value="UDP-Glycosyltransferase/glycogen phosphorylase"/>
    <property type="match status" value="1"/>
</dbReference>
<evidence type="ECO:0008006" key="9">
    <source>
        <dbReference type="Google" id="ProtNLM"/>
    </source>
</evidence>
<dbReference type="PANTHER" id="PTHR37316:SF3">
    <property type="entry name" value="TEICHOIC ACID GLYCEROL-PHOSPHATE TRANSFERASE"/>
    <property type="match status" value="1"/>
</dbReference>
<evidence type="ECO:0000313" key="8">
    <source>
        <dbReference type="Proteomes" id="UP000281708"/>
    </source>
</evidence>
<accession>A0A3L8P506</accession>
<evidence type="ECO:0000313" key="7">
    <source>
        <dbReference type="EMBL" id="RLV50450.1"/>
    </source>
</evidence>
<dbReference type="InterPro" id="IPR051612">
    <property type="entry name" value="Teichoic_Acid_Biosynth"/>
</dbReference>
<keyword evidence="3" id="KW-1003">Cell membrane</keyword>
<dbReference type="SUPFAM" id="SSF53448">
    <property type="entry name" value="Nucleotide-diphospho-sugar transferases"/>
    <property type="match status" value="1"/>
</dbReference>
<dbReference type="InterPro" id="IPR043148">
    <property type="entry name" value="TagF_C"/>
</dbReference>
<evidence type="ECO:0000256" key="2">
    <source>
        <dbReference type="ARBA" id="ARBA00010488"/>
    </source>
</evidence>
<dbReference type="RefSeq" id="WP_121804131.1">
    <property type="nucleotide sequence ID" value="NZ_RDBE01000001.1"/>
</dbReference>
<reference evidence="7 8" key="1">
    <citation type="submission" date="2018-10" db="EMBL/GenBank/DDBJ databases">
        <title>Marmoricola sp. 4Q3S-7 whole genome shotgun sequence.</title>
        <authorList>
            <person name="Li F."/>
        </authorList>
    </citation>
    <scope>NUCLEOTIDE SEQUENCE [LARGE SCALE GENOMIC DNA]</scope>
    <source>
        <strain evidence="7 8">4Q3S-7</strain>
    </source>
</reference>